<dbReference type="AlphaFoldDB" id="A0A832YYT8"/>
<organism evidence="1 2">
    <name type="scientific">Ignisphaera aggregans</name>
    <dbReference type="NCBI Taxonomy" id="334771"/>
    <lineage>
        <taxon>Archaea</taxon>
        <taxon>Thermoproteota</taxon>
        <taxon>Thermoprotei</taxon>
        <taxon>Desulfurococcales</taxon>
        <taxon>Desulfurococcaceae</taxon>
        <taxon>Ignisphaera</taxon>
    </lineage>
</organism>
<evidence type="ECO:0000313" key="2">
    <source>
        <dbReference type="Proteomes" id="UP000605805"/>
    </source>
</evidence>
<name>A0A832YYT8_9CREN</name>
<proteinExistence type="predicted"/>
<reference evidence="1" key="1">
    <citation type="journal article" date="2020" name="ISME J.">
        <title>Gammaproteobacteria mediating utilization of methyl-, sulfur- and petroleum organic compounds in deep ocean hydrothermal plumes.</title>
        <authorList>
            <person name="Zhou Z."/>
            <person name="Liu Y."/>
            <person name="Pan J."/>
            <person name="Cron B.R."/>
            <person name="Toner B.M."/>
            <person name="Anantharaman K."/>
            <person name="Breier J.A."/>
            <person name="Dick G.J."/>
            <person name="Li M."/>
        </authorList>
    </citation>
    <scope>NUCLEOTIDE SEQUENCE</scope>
    <source>
        <strain evidence="1">SZUA-1435</strain>
    </source>
</reference>
<dbReference type="Proteomes" id="UP000605805">
    <property type="component" value="Unassembled WGS sequence"/>
</dbReference>
<dbReference type="EMBL" id="DQTV01000085">
    <property type="protein sequence ID" value="HIP57329.1"/>
    <property type="molecule type" value="Genomic_DNA"/>
</dbReference>
<protein>
    <submittedName>
        <fullName evidence="1">Uncharacterized protein</fullName>
    </submittedName>
</protein>
<comment type="caution">
    <text evidence="1">The sequence shown here is derived from an EMBL/GenBank/DDBJ whole genome shotgun (WGS) entry which is preliminary data.</text>
</comment>
<sequence>MPRYMIELLQRYYHCLGYYVRISIPIPYKKRIHGVEKTFYKFLDLAALNDRELLLIECKSFKNVKNLRAALERVCRFYDYVDEALKSSFSISHTITVRKLMFVEDDDLERLKPYSKILQKCGIEIQGLSSIVDELLKCSIREQELRKTRGEGDIVLSIIAFLIRSLNKAKSSLVHERHT</sequence>
<accession>A0A832YYT8</accession>
<evidence type="ECO:0000313" key="1">
    <source>
        <dbReference type="EMBL" id="HIP57329.1"/>
    </source>
</evidence>
<gene>
    <name evidence="1" type="ORF">EYH02_04595</name>
</gene>